<keyword evidence="9" id="KW-0833">Ubl conjugation pathway</keyword>
<evidence type="ECO:0000256" key="10">
    <source>
        <dbReference type="ARBA" id="ARBA00023242"/>
    </source>
</evidence>
<dbReference type="EC" id="2.3.2.27" evidence="6"/>
<evidence type="ECO:0000259" key="12">
    <source>
        <dbReference type="PROSITE" id="PS51698"/>
    </source>
</evidence>
<dbReference type="SUPFAM" id="SSF57850">
    <property type="entry name" value="RING/U-box"/>
    <property type="match status" value="1"/>
</dbReference>
<dbReference type="GO" id="GO:0006511">
    <property type="term" value="P:ubiquitin-dependent protein catabolic process"/>
    <property type="evidence" value="ECO:0007669"/>
    <property type="project" value="InterPro"/>
</dbReference>
<dbReference type="UniPathway" id="UPA00143"/>
<dbReference type="EMBL" id="MCFH01000006">
    <property type="protein sequence ID" value="ORX57264.1"/>
    <property type="molecule type" value="Genomic_DNA"/>
</dbReference>
<comment type="caution">
    <text evidence="13">The sequence shown here is derived from an EMBL/GenBank/DDBJ whole genome shotgun (WGS) entry which is preliminary data.</text>
</comment>
<evidence type="ECO:0000256" key="11">
    <source>
        <dbReference type="SAM" id="MobiDB-lite"/>
    </source>
</evidence>
<comment type="pathway">
    <text evidence="4">Protein modification; protein ubiquitination.</text>
</comment>
<name>A0A1Y1VIM9_9FUNG</name>
<dbReference type="Pfam" id="PF04564">
    <property type="entry name" value="U-box"/>
    <property type="match status" value="1"/>
</dbReference>
<evidence type="ECO:0000313" key="13">
    <source>
        <dbReference type="EMBL" id="ORX57264.1"/>
    </source>
</evidence>
<evidence type="ECO:0000256" key="7">
    <source>
        <dbReference type="ARBA" id="ARBA00022490"/>
    </source>
</evidence>
<dbReference type="GO" id="GO:0036503">
    <property type="term" value="P:ERAD pathway"/>
    <property type="evidence" value="ECO:0007669"/>
    <property type="project" value="InterPro"/>
</dbReference>
<evidence type="ECO:0000256" key="8">
    <source>
        <dbReference type="ARBA" id="ARBA00022679"/>
    </source>
</evidence>
<reference evidence="13 14" key="1">
    <citation type="submission" date="2016-08" db="EMBL/GenBank/DDBJ databases">
        <title>Genomes of anaerobic fungi encode conserved fungal cellulosomes for biomass hydrolysis.</title>
        <authorList>
            <consortium name="DOE Joint Genome Institute"/>
            <person name="Haitjema C.H."/>
            <person name="Gilmore S.P."/>
            <person name="Henske J.K."/>
            <person name="Solomon K.V."/>
            <person name="De Groot R."/>
            <person name="Kuo A."/>
            <person name="Mondo S.J."/>
            <person name="Salamov A.A."/>
            <person name="Labutti K."/>
            <person name="Zhao Z."/>
            <person name="Chiniquy J."/>
            <person name="Barry K."/>
            <person name="Brewer H.M."/>
            <person name="Purvine S.O."/>
            <person name="Wright A.T."/>
            <person name="Boxma B."/>
            <person name="Van Alen T."/>
            <person name="Hackstein J.H."/>
            <person name="Baker S.E."/>
            <person name="Grigoriev I.V."/>
            <person name="O'Malley M.A."/>
        </authorList>
    </citation>
    <scope>NUCLEOTIDE SEQUENCE [LARGE SCALE GENOMIC DNA]</scope>
    <source>
        <strain evidence="14">finn</strain>
    </source>
</reference>
<keyword evidence="8" id="KW-0808">Transferase</keyword>
<dbReference type="GO" id="GO:0000151">
    <property type="term" value="C:ubiquitin ligase complex"/>
    <property type="evidence" value="ECO:0007669"/>
    <property type="project" value="InterPro"/>
</dbReference>
<dbReference type="GO" id="GO:0005737">
    <property type="term" value="C:cytoplasm"/>
    <property type="evidence" value="ECO:0007669"/>
    <property type="project" value="UniProtKB-SubCell"/>
</dbReference>
<comment type="similarity">
    <text evidence="5">Belongs to the ubiquitin conjugation factor E4 family.</text>
</comment>
<dbReference type="OrthoDB" id="20295at2759"/>
<dbReference type="GO" id="GO:0005634">
    <property type="term" value="C:nucleus"/>
    <property type="evidence" value="ECO:0007669"/>
    <property type="project" value="UniProtKB-SubCell"/>
</dbReference>
<dbReference type="GO" id="GO:0000209">
    <property type="term" value="P:protein polyubiquitination"/>
    <property type="evidence" value="ECO:0007669"/>
    <property type="project" value="TreeGrafter"/>
</dbReference>
<dbReference type="InterPro" id="IPR045132">
    <property type="entry name" value="UBE4"/>
</dbReference>
<evidence type="ECO:0000256" key="6">
    <source>
        <dbReference type="ARBA" id="ARBA00012483"/>
    </source>
</evidence>
<feature type="domain" description="U-box" evidence="12">
    <location>
        <begin position="1051"/>
        <end position="1125"/>
    </location>
</feature>
<feature type="compositionally biased region" description="Basic and acidic residues" evidence="11">
    <location>
        <begin position="28"/>
        <end position="60"/>
    </location>
</feature>
<dbReference type="InterPro" id="IPR003613">
    <property type="entry name" value="Ubox_domain"/>
</dbReference>
<dbReference type="Pfam" id="PF10408">
    <property type="entry name" value="Ufd2P_core"/>
    <property type="match status" value="1"/>
</dbReference>
<evidence type="ECO:0000256" key="2">
    <source>
        <dbReference type="ARBA" id="ARBA00004123"/>
    </source>
</evidence>
<dbReference type="GO" id="GO:0034450">
    <property type="term" value="F:ubiquitin-ubiquitin ligase activity"/>
    <property type="evidence" value="ECO:0007669"/>
    <property type="project" value="InterPro"/>
</dbReference>
<evidence type="ECO:0000313" key="14">
    <source>
        <dbReference type="Proteomes" id="UP000193719"/>
    </source>
</evidence>
<dbReference type="PANTHER" id="PTHR13931">
    <property type="entry name" value="UBIQUITINATION FACTOR E4"/>
    <property type="match status" value="1"/>
</dbReference>
<sequence length="1133" mass="131596">MIEQNEQNETNQDSIRQKRLLRLNQLEAKIENKSEDSENNEDKTPKEEPKTIPKKVEPKVETPIKQNVFSTLSSMKNSQNSSSSSINLQKKKSKVEAIVLFLSQTEDEWDDQQYKKIFKCTLDNNDTKENEELKFLKELSEDLISENLPLKITTNIIERLLVARLSLDDNANDNAVPLFDYLVNCWRALCEVQRKTNKLLLEKDITEMQKNELNNKVNKRIERLNSAKELIVSYSGFVISTLAEMFPQPQRIIDLGPKCIAIKLLNSNAFELENQLPTLFFDEFIKRFSDNIEEIFDPILKYIMDEMNKQNLNKNYLPPLNAVSKLLTNKLIAAIVPTLNYWNPESVTAKEIEDKTFLGVFYSKVSAFPDSDSGISQAYFSNRNSFSYSTAYENNINGFEIGSRNPDDVKASQNSLCSLVENVQSTLFSMTMSIIRAGLSSREAVLKFFGDTITKNQSREKIQIDRKEVSTDGLMYSLTRVCHKLCEPFLDPGYKKIGLIDLDYFSYTKRIDITEHTRILFDLNQSKEYSEKWNKEHPETPKPNFVTEMFYLTMAVYHYGFLSTVRFYQRMVSQIEEIRKQVKKMNAEKNSGVWANLGIRRVVNEQLLIRYQTQLDVMIDHKLAMDAILLNKTILVDVFKFYNLVMTWIIKLILNKSGMVASTTNINWAQLSRGDISGNIDLRKLPDEAPDAFKALPEWIIDDICEFLVFVCRNKATIFEVVSRDELMTFIMVLMNNSNYIKNPYLKAKFAEILSCFTVPLYRDALGHTSGHLNLIFEMHPLAKDLLVEDMMKFYIDIEQTGMHSQFYDKFNIRYNISQVLKCVWDDANHRKQVINQSKNTEFFVHFANLLMNDTTYLLDEALAKLSEIHVIQKEMTDAQNWNSKTDQYRSERENLLRMDERQAISYMSLGNETVHMLNYMTSDPQIIQPFMEPEIVERLAAMMDYNLTALVGPKCTELKVAEPEKYRFNPKKLLTELIDIYIHLSNRQEFINAVARDGRSYRKEIFLKAHQILRKNGLKGQNDLTKLLNFVENVEKEVNNINLEDEIDQDIPDEFLDPLLYTLMDDPVILPTSHQTVDRSTIKSHLLSDSHDPFNRQPLTIDMVTPNVELKAKIDAYKKERQQKKNKLANSK</sequence>
<proteinExistence type="inferred from homology"/>
<evidence type="ECO:0000256" key="3">
    <source>
        <dbReference type="ARBA" id="ARBA00004496"/>
    </source>
</evidence>
<protein>
    <recommendedName>
        <fullName evidence="6">RING-type E3 ubiquitin transferase</fullName>
        <ecNumber evidence="6">2.3.2.27</ecNumber>
    </recommendedName>
</protein>
<accession>A0A1Y1VIM9</accession>
<evidence type="ECO:0000256" key="5">
    <source>
        <dbReference type="ARBA" id="ARBA00007434"/>
    </source>
</evidence>
<organism evidence="13 14">
    <name type="scientific">Piromyces finnis</name>
    <dbReference type="NCBI Taxonomy" id="1754191"/>
    <lineage>
        <taxon>Eukaryota</taxon>
        <taxon>Fungi</taxon>
        <taxon>Fungi incertae sedis</taxon>
        <taxon>Chytridiomycota</taxon>
        <taxon>Chytridiomycota incertae sedis</taxon>
        <taxon>Neocallimastigomycetes</taxon>
        <taxon>Neocallimastigales</taxon>
        <taxon>Neocallimastigaceae</taxon>
        <taxon>Piromyces</taxon>
    </lineage>
</organism>
<dbReference type="SMART" id="SM00504">
    <property type="entry name" value="Ubox"/>
    <property type="match status" value="1"/>
</dbReference>
<evidence type="ECO:0000256" key="1">
    <source>
        <dbReference type="ARBA" id="ARBA00000900"/>
    </source>
</evidence>
<comment type="subcellular location">
    <subcellularLocation>
        <location evidence="3">Cytoplasm</location>
    </subcellularLocation>
    <subcellularLocation>
        <location evidence="2">Nucleus</location>
    </subcellularLocation>
</comment>
<dbReference type="Gene3D" id="3.30.40.10">
    <property type="entry name" value="Zinc/RING finger domain, C3HC4 (zinc finger)"/>
    <property type="match status" value="1"/>
</dbReference>
<dbReference type="FunFam" id="3.30.40.10:FF:000055">
    <property type="entry name" value="Ubiquitin conjugation factor e4 a"/>
    <property type="match status" value="1"/>
</dbReference>
<dbReference type="InterPro" id="IPR013083">
    <property type="entry name" value="Znf_RING/FYVE/PHD"/>
</dbReference>
<dbReference type="CDD" id="cd16657">
    <property type="entry name" value="RING-Ubox_UBE4A"/>
    <property type="match status" value="1"/>
</dbReference>
<dbReference type="STRING" id="1754191.A0A1Y1VIM9"/>
<evidence type="ECO:0000256" key="4">
    <source>
        <dbReference type="ARBA" id="ARBA00004906"/>
    </source>
</evidence>
<keyword evidence="14" id="KW-1185">Reference proteome</keyword>
<reference evidence="13 14" key="2">
    <citation type="submission" date="2016-08" db="EMBL/GenBank/DDBJ databases">
        <title>Pervasive Adenine N6-methylation of Active Genes in Fungi.</title>
        <authorList>
            <consortium name="DOE Joint Genome Institute"/>
            <person name="Mondo S.J."/>
            <person name="Dannebaum R.O."/>
            <person name="Kuo R.C."/>
            <person name="Labutti K."/>
            <person name="Haridas S."/>
            <person name="Kuo A."/>
            <person name="Salamov A."/>
            <person name="Ahrendt S.R."/>
            <person name="Lipzen A."/>
            <person name="Sullivan W."/>
            <person name="Andreopoulos W.B."/>
            <person name="Clum A."/>
            <person name="Lindquist E."/>
            <person name="Daum C."/>
            <person name="Ramamoorthy G.K."/>
            <person name="Gryganskyi A."/>
            <person name="Culley D."/>
            <person name="Magnuson J.K."/>
            <person name="James T.Y."/>
            <person name="O'Malley M.A."/>
            <person name="Stajich J.E."/>
            <person name="Spatafora J.W."/>
            <person name="Visel A."/>
            <person name="Grigoriev I.V."/>
        </authorList>
    </citation>
    <scope>NUCLEOTIDE SEQUENCE [LARGE SCALE GENOMIC DNA]</scope>
    <source>
        <strain evidence="14">finn</strain>
    </source>
</reference>
<gene>
    <name evidence="13" type="ORF">BCR36DRAFT_345329</name>
</gene>
<keyword evidence="10" id="KW-0539">Nucleus</keyword>
<keyword evidence="7" id="KW-0963">Cytoplasm</keyword>
<dbReference type="PROSITE" id="PS51698">
    <property type="entry name" value="U_BOX"/>
    <property type="match status" value="1"/>
</dbReference>
<dbReference type="AlphaFoldDB" id="A0A1Y1VIM9"/>
<dbReference type="InterPro" id="IPR019474">
    <property type="entry name" value="Ub_conjug_fac_E4_core"/>
</dbReference>
<evidence type="ECO:0000256" key="9">
    <source>
        <dbReference type="ARBA" id="ARBA00022786"/>
    </source>
</evidence>
<comment type="catalytic activity">
    <reaction evidence="1">
        <text>S-ubiquitinyl-[E2 ubiquitin-conjugating enzyme]-L-cysteine + [acceptor protein]-L-lysine = [E2 ubiquitin-conjugating enzyme]-L-cysteine + N(6)-ubiquitinyl-[acceptor protein]-L-lysine.</text>
        <dbReference type="EC" id="2.3.2.27"/>
    </reaction>
</comment>
<feature type="region of interest" description="Disordered" evidence="11">
    <location>
        <begin position="27"/>
        <end position="60"/>
    </location>
</feature>
<feature type="region of interest" description="Disordered" evidence="11">
    <location>
        <begin position="1"/>
        <end position="20"/>
    </location>
</feature>
<dbReference type="PANTHER" id="PTHR13931:SF2">
    <property type="entry name" value="UBIQUITIN CONJUGATION FACTOR E4 B"/>
    <property type="match status" value="1"/>
</dbReference>
<dbReference type="Proteomes" id="UP000193719">
    <property type="component" value="Unassembled WGS sequence"/>
</dbReference>
<feature type="compositionally biased region" description="Polar residues" evidence="11">
    <location>
        <begin position="1"/>
        <end position="14"/>
    </location>
</feature>